<feature type="domain" description="WSC" evidence="3">
    <location>
        <begin position="344"/>
        <end position="444"/>
    </location>
</feature>
<feature type="signal peptide" evidence="2">
    <location>
        <begin position="1"/>
        <end position="20"/>
    </location>
</feature>
<dbReference type="InterPro" id="IPR002889">
    <property type="entry name" value="WSC_carb-bd"/>
</dbReference>
<dbReference type="InterPro" id="IPR051589">
    <property type="entry name" value="Sialate-O-sulfotransferase"/>
</dbReference>
<dbReference type="Pfam" id="PF01822">
    <property type="entry name" value="WSC"/>
    <property type="match status" value="2"/>
</dbReference>
<proteinExistence type="predicted"/>
<keyword evidence="2" id="KW-0732">Signal</keyword>
<gene>
    <name evidence="4" type="ORF">Dda_1598</name>
</gene>
<comment type="caution">
    <text evidence="4">The sequence shown here is derived from an EMBL/GenBank/DDBJ whole genome shotgun (WGS) entry which is preliminary data.</text>
</comment>
<dbReference type="AlphaFoldDB" id="A0AAD6J1Z9"/>
<dbReference type="Proteomes" id="UP001221413">
    <property type="component" value="Unassembled WGS sequence"/>
</dbReference>
<reference evidence="4" key="1">
    <citation type="submission" date="2023-01" db="EMBL/GenBank/DDBJ databases">
        <title>The chitinases involved in constricting ring structure development in the nematode-trapping fungus Drechslerella dactyloides.</title>
        <authorList>
            <person name="Wang R."/>
            <person name="Zhang L."/>
            <person name="Tang P."/>
            <person name="Li S."/>
            <person name="Liang L."/>
        </authorList>
    </citation>
    <scope>NUCLEOTIDE SEQUENCE</scope>
    <source>
        <strain evidence="4">YMF1.00031</strain>
    </source>
</reference>
<evidence type="ECO:0000256" key="2">
    <source>
        <dbReference type="SAM" id="SignalP"/>
    </source>
</evidence>
<accession>A0AAD6J1Z9</accession>
<sequence>MKIKALGPFSCLFAVANARALVGRQASTPSYDVTDVLNVLSDPTLVPTPEPFCSSILGYKPATTTVTTTTTGTATSVTYVTVTITLSTKTVELGTVTSTDTYVPTATNARTTLTISVYITTPAAKLFKRVVTPTPLKSFPATLVTDACSSYITTTSTTTKYAQTKETPVETRTRTQTVRVVTETIAGATETVTSTALASTSYSTVTNTATIRLPAGQAAPTIYPGSDGYTYESCYQDSANSAGRALQGPPSSTAMTPAQCIATCKASGKLYAGLEYGGECWCGDTINNGNGPAPDNECTRLCSADNTALCGNSYRLSVYKRTGESTTPSASGPVPYTDTVAIKPFKYKGCYAEPTTGSRAMKYMWADPAGQMTPQKCFEYCKSRQAFEGCTKFGVEWGIECRYDIVLASGHKKLDSDAQCNKACPGDPTLACGGSMVFSYYSTT</sequence>
<feature type="chain" id="PRO_5042051047" description="WSC domain-containing protein" evidence="2">
    <location>
        <begin position="21"/>
        <end position="444"/>
    </location>
</feature>
<dbReference type="EMBL" id="JAQGDS010000002">
    <property type="protein sequence ID" value="KAJ6263039.1"/>
    <property type="molecule type" value="Genomic_DNA"/>
</dbReference>
<name>A0AAD6J1Z9_DREDA</name>
<dbReference type="PANTHER" id="PTHR45964:SF5">
    <property type="entry name" value="WSCD FAMILY MEMBER CG9164"/>
    <property type="match status" value="1"/>
</dbReference>
<protein>
    <recommendedName>
        <fullName evidence="3">WSC domain-containing protein</fullName>
    </recommendedName>
</protein>
<evidence type="ECO:0000259" key="3">
    <source>
        <dbReference type="PROSITE" id="PS51212"/>
    </source>
</evidence>
<dbReference type="SMART" id="SM00321">
    <property type="entry name" value="WSC"/>
    <property type="match status" value="2"/>
</dbReference>
<dbReference type="PROSITE" id="PS51212">
    <property type="entry name" value="WSC"/>
    <property type="match status" value="2"/>
</dbReference>
<dbReference type="PANTHER" id="PTHR45964">
    <property type="entry name" value="WSCD FAMILY MEMBER CG9164"/>
    <property type="match status" value="1"/>
</dbReference>
<evidence type="ECO:0000313" key="4">
    <source>
        <dbReference type="EMBL" id="KAJ6263039.1"/>
    </source>
</evidence>
<evidence type="ECO:0000313" key="5">
    <source>
        <dbReference type="Proteomes" id="UP001221413"/>
    </source>
</evidence>
<keyword evidence="5" id="KW-1185">Reference proteome</keyword>
<feature type="domain" description="WSC" evidence="3">
    <location>
        <begin position="228"/>
        <end position="322"/>
    </location>
</feature>
<organism evidence="4 5">
    <name type="scientific">Drechslerella dactyloides</name>
    <name type="common">Nematode-trapping fungus</name>
    <name type="synonym">Arthrobotrys dactyloides</name>
    <dbReference type="NCBI Taxonomy" id="74499"/>
    <lineage>
        <taxon>Eukaryota</taxon>
        <taxon>Fungi</taxon>
        <taxon>Dikarya</taxon>
        <taxon>Ascomycota</taxon>
        <taxon>Pezizomycotina</taxon>
        <taxon>Orbiliomycetes</taxon>
        <taxon>Orbiliales</taxon>
        <taxon>Orbiliaceae</taxon>
        <taxon>Drechslerella</taxon>
    </lineage>
</organism>
<keyword evidence="1" id="KW-0677">Repeat</keyword>
<evidence type="ECO:0000256" key="1">
    <source>
        <dbReference type="ARBA" id="ARBA00022737"/>
    </source>
</evidence>